<dbReference type="Pfam" id="PF00293">
    <property type="entry name" value="NUDIX"/>
    <property type="match status" value="1"/>
</dbReference>
<sequence length="167" mass="18336">MIPLAADGEAVTARSNGEVWVVAWHPPPSPPDGQPHGAEGLCVTAHGEIVVVSRDGERWEFPAGRPEGAENWEETLRREVREEACANVVRTRLLGFTRGVCASGPDEGLVLVRSMWRADVKLAPWEPRFEISQRRLVPAERLVDELDVAALPFAAVNARMIHEAGMT</sequence>
<accession>A0ABV7YCJ1</accession>
<dbReference type="InterPro" id="IPR000086">
    <property type="entry name" value="NUDIX_hydrolase_dom"/>
</dbReference>
<organism evidence="2 3">
    <name type="scientific">Tenggerimyces flavus</name>
    <dbReference type="NCBI Taxonomy" id="1708749"/>
    <lineage>
        <taxon>Bacteria</taxon>
        <taxon>Bacillati</taxon>
        <taxon>Actinomycetota</taxon>
        <taxon>Actinomycetes</taxon>
        <taxon>Propionibacteriales</taxon>
        <taxon>Nocardioidaceae</taxon>
        <taxon>Tenggerimyces</taxon>
    </lineage>
</organism>
<dbReference type="RefSeq" id="WP_205118437.1">
    <property type="nucleotide sequence ID" value="NZ_JAFBCM010000001.1"/>
</dbReference>
<gene>
    <name evidence="2" type="ORF">ACFOUW_11000</name>
</gene>
<feature type="domain" description="Nudix hydrolase" evidence="1">
    <location>
        <begin position="34"/>
        <end position="159"/>
    </location>
</feature>
<reference evidence="3" key="1">
    <citation type="journal article" date="2019" name="Int. J. Syst. Evol. Microbiol.">
        <title>The Global Catalogue of Microorganisms (GCM) 10K type strain sequencing project: providing services to taxonomists for standard genome sequencing and annotation.</title>
        <authorList>
            <consortium name="The Broad Institute Genomics Platform"/>
            <consortium name="The Broad Institute Genome Sequencing Center for Infectious Disease"/>
            <person name="Wu L."/>
            <person name="Ma J."/>
        </authorList>
    </citation>
    <scope>NUCLEOTIDE SEQUENCE [LARGE SCALE GENOMIC DNA]</scope>
    <source>
        <strain evidence="3">CGMCC 4.7241</strain>
    </source>
</reference>
<dbReference type="InterPro" id="IPR015797">
    <property type="entry name" value="NUDIX_hydrolase-like_dom_sf"/>
</dbReference>
<dbReference type="PROSITE" id="PS51462">
    <property type="entry name" value="NUDIX"/>
    <property type="match status" value="1"/>
</dbReference>
<dbReference type="Proteomes" id="UP001595699">
    <property type="component" value="Unassembled WGS sequence"/>
</dbReference>
<evidence type="ECO:0000313" key="3">
    <source>
        <dbReference type="Proteomes" id="UP001595699"/>
    </source>
</evidence>
<evidence type="ECO:0000313" key="2">
    <source>
        <dbReference type="EMBL" id="MFC3761370.1"/>
    </source>
</evidence>
<keyword evidence="3" id="KW-1185">Reference proteome</keyword>
<dbReference type="SUPFAM" id="SSF55811">
    <property type="entry name" value="Nudix"/>
    <property type="match status" value="1"/>
</dbReference>
<dbReference type="Gene3D" id="3.90.79.10">
    <property type="entry name" value="Nucleoside Triphosphate Pyrophosphohydrolase"/>
    <property type="match status" value="1"/>
</dbReference>
<name>A0ABV7YCJ1_9ACTN</name>
<proteinExistence type="predicted"/>
<comment type="caution">
    <text evidence="2">The sequence shown here is derived from an EMBL/GenBank/DDBJ whole genome shotgun (WGS) entry which is preliminary data.</text>
</comment>
<evidence type="ECO:0000259" key="1">
    <source>
        <dbReference type="PROSITE" id="PS51462"/>
    </source>
</evidence>
<protein>
    <submittedName>
        <fullName evidence="2">NUDIX domain-containing protein</fullName>
    </submittedName>
</protein>
<dbReference type="EMBL" id="JBHRZH010000008">
    <property type="protein sequence ID" value="MFC3761370.1"/>
    <property type="molecule type" value="Genomic_DNA"/>
</dbReference>